<sequence>MREEIFQLAEQMPLPTVAAQRYASIVLSWATQVPEPLCSARNVPYGPDRQQTYDVFYPQNANRVPVVIFWHGGGWTNGFKEWSWFMAEHVTRLGAALVLPNYRLAPAHRMPAAFDDGLLLLRSLAASPSFSGDMRNVYFGGHSAGGHLAALTALRFRHAGTAECDDIVIRGCAPISGIMDLSHPEPAPESLEARVYDMVLRQADDDVIFSPICWTAGNRVPFVLTYGENDSPRVIRSNRRLAALLACQSASVTRHVEKGRDHFDTHLMLRDPHSPWYHALENMMNGERS</sequence>
<dbReference type="PANTHER" id="PTHR48081:SF33">
    <property type="entry name" value="KYNURENINE FORMAMIDASE"/>
    <property type="match status" value="1"/>
</dbReference>
<dbReference type="PANTHER" id="PTHR48081">
    <property type="entry name" value="AB HYDROLASE SUPERFAMILY PROTEIN C4A8.06C"/>
    <property type="match status" value="1"/>
</dbReference>
<dbReference type="Pfam" id="PF07859">
    <property type="entry name" value="Abhydrolase_3"/>
    <property type="match status" value="1"/>
</dbReference>
<gene>
    <name evidence="3" type="primary">nlhH_1</name>
    <name evidence="3" type="ORF">PEP31012_00437</name>
</gene>
<name>A0A5E4RZB0_9BURK</name>
<dbReference type="SUPFAM" id="SSF53474">
    <property type="entry name" value="alpha/beta-Hydrolases"/>
    <property type="match status" value="1"/>
</dbReference>
<evidence type="ECO:0000313" key="4">
    <source>
        <dbReference type="Proteomes" id="UP000400981"/>
    </source>
</evidence>
<evidence type="ECO:0000256" key="1">
    <source>
        <dbReference type="ARBA" id="ARBA00022801"/>
    </source>
</evidence>
<feature type="domain" description="Alpha/beta hydrolase fold-3" evidence="2">
    <location>
        <begin position="67"/>
        <end position="262"/>
    </location>
</feature>
<dbReference type="InterPro" id="IPR050300">
    <property type="entry name" value="GDXG_lipolytic_enzyme"/>
</dbReference>
<organism evidence="3 4">
    <name type="scientific">Pandoraea eparura</name>
    <dbReference type="NCBI Taxonomy" id="2508291"/>
    <lineage>
        <taxon>Bacteria</taxon>
        <taxon>Pseudomonadati</taxon>
        <taxon>Pseudomonadota</taxon>
        <taxon>Betaproteobacteria</taxon>
        <taxon>Burkholderiales</taxon>
        <taxon>Burkholderiaceae</taxon>
        <taxon>Pandoraea</taxon>
    </lineage>
</organism>
<proteinExistence type="predicted"/>
<protein>
    <submittedName>
        <fullName evidence="3">Carboxylesterase NlhH</fullName>
        <ecNumber evidence="3">3.1.1.1</ecNumber>
    </submittedName>
</protein>
<evidence type="ECO:0000259" key="2">
    <source>
        <dbReference type="Pfam" id="PF07859"/>
    </source>
</evidence>
<dbReference type="GO" id="GO:0106435">
    <property type="term" value="F:carboxylesterase activity"/>
    <property type="evidence" value="ECO:0007669"/>
    <property type="project" value="UniProtKB-EC"/>
</dbReference>
<keyword evidence="1 3" id="KW-0378">Hydrolase</keyword>
<reference evidence="3 4" key="1">
    <citation type="submission" date="2019-08" db="EMBL/GenBank/DDBJ databases">
        <authorList>
            <person name="Peeters C."/>
        </authorList>
    </citation>
    <scope>NUCLEOTIDE SEQUENCE [LARGE SCALE GENOMIC DNA]</scope>
    <source>
        <strain evidence="3 4">LMG 31012</strain>
    </source>
</reference>
<dbReference type="Gene3D" id="3.40.50.1820">
    <property type="entry name" value="alpha/beta hydrolase"/>
    <property type="match status" value="1"/>
</dbReference>
<evidence type="ECO:0000313" key="3">
    <source>
        <dbReference type="EMBL" id="VVD67752.1"/>
    </source>
</evidence>
<accession>A0A5E4RZB0</accession>
<dbReference type="InterPro" id="IPR029058">
    <property type="entry name" value="AB_hydrolase_fold"/>
</dbReference>
<dbReference type="EMBL" id="CABPSH010000001">
    <property type="protein sequence ID" value="VVD67752.1"/>
    <property type="molecule type" value="Genomic_DNA"/>
</dbReference>
<keyword evidence="4" id="KW-1185">Reference proteome</keyword>
<dbReference type="EC" id="3.1.1.1" evidence="3"/>
<dbReference type="Proteomes" id="UP000400981">
    <property type="component" value="Unassembled WGS sequence"/>
</dbReference>
<dbReference type="InterPro" id="IPR013094">
    <property type="entry name" value="AB_hydrolase_3"/>
</dbReference>
<dbReference type="AlphaFoldDB" id="A0A5E4RZB0"/>